<evidence type="ECO:0000313" key="2">
    <source>
        <dbReference type="EMBL" id="CAA0839529.1"/>
    </source>
</evidence>
<name>A0A9N7RPP3_STRHE</name>
<dbReference type="InterPro" id="IPR007679">
    <property type="entry name" value="DUF569"/>
</dbReference>
<feature type="domain" description="DUF569" evidence="1">
    <location>
        <begin position="1"/>
        <end position="136"/>
    </location>
</feature>
<dbReference type="CDD" id="cd23340">
    <property type="entry name" value="beta-trefoil_FSCN_ACP-like"/>
    <property type="match status" value="1"/>
</dbReference>
<dbReference type="SUPFAM" id="SSF50405">
    <property type="entry name" value="Actin-crosslinking proteins"/>
    <property type="match status" value="1"/>
</dbReference>
<organism evidence="2 3">
    <name type="scientific">Striga hermonthica</name>
    <name type="common">Purple witchweed</name>
    <name type="synonym">Buchnera hermonthica</name>
    <dbReference type="NCBI Taxonomy" id="68872"/>
    <lineage>
        <taxon>Eukaryota</taxon>
        <taxon>Viridiplantae</taxon>
        <taxon>Streptophyta</taxon>
        <taxon>Embryophyta</taxon>
        <taxon>Tracheophyta</taxon>
        <taxon>Spermatophyta</taxon>
        <taxon>Magnoliopsida</taxon>
        <taxon>eudicotyledons</taxon>
        <taxon>Gunneridae</taxon>
        <taxon>Pentapetalae</taxon>
        <taxon>asterids</taxon>
        <taxon>lamiids</taxon>
        <taxon>Lamiales</taxon>
        <taxon>Orobanchaceae</taxon>
        <taxon>Buchnereae</taxon>
        <taxon>Striga</taxon>
    </lineage>
</organism>
<dbReference type="InterPro" id="IPR008999">
    <property type="entry name" value="Actin-crosslinking"/>
</dbReference>
<dbReference type="Gene3D" id="2.80.10.50">
    <property type="match status" value="1"/>
</dbReference>
<gene>
    <name evidence="2" type="ORF">SHERM_06093</name>
</gene>
<dbReference type="Pfam" id="PF04601">
    <property type="entry name" value="DUF569"/>
    <property type="match status" value="1"/>
</dbReference>
<evidence type="ECO:0000259" key="1">
    <source>
        <dbReference type="Pfam" id="PF04601"/>
    </source>
</evidence>
<dbReference type="EMBL" id="CACSLK010031421">
    <property type="protein sequence ID" value="CAA0839529.1"/>
    <property type="molecule type" value="Genomic_DNA"/>
</dbReference>
<comment type="caution">
    <text evidence="2">The sequence shown here is derived from an EMBL/GenBank/DDBJ whole genome shotgun (WGS) entry which is preliminary data.</text>
</comment>
<reference evidence="2" key="1">
    <citation type="submission" date="2019-12" db="EMBL/GenBank/DDBJ databases">
        <authorList>
            <person name="Scholes J."/>
        </authorList>
    </citation>
    <scope>NUCLEOTIDE SEQUENCE</scope>
</reference>
<keyword evidence="3" id="KW-1185">Reference proteome</keyword>
<sequence>MDLFIGAKTIRLVSHGDKYLVAEEDRRTVSLGRDPSAENAIWAVELAGDRDCICLRSCYGTYLTASGKPFLPGVTAKSVVQARGQQSWEAYRDGMQVRLRSVWGNFLRPNGGLPPWRNAITHDLPHRGTTRNKMLWDVDVVERCPATRKQLSFCRSSSAHKQNELRSVLLLDDQVSHSFFGMACCYYPRAHLRLSS</sequence>
<evidence type="ECO:0000313" key="3">
    <source>
        <dbReference type="Proteomes" id="UP001153555"/>
    </source>
</evidence>
<proteinExistence type="predicted"/>
<protein>
    <recommendedName>
        <fullName evidence="1">DUF569 domain-containing protein</fullName>
    </recommendedName>
</protein>
<dbReference type="AlphaFoldDB" id="A0A9N7RPP3"/>
<dbReference type="PANTHER" id="PTHR31205:SF77">
    <property type="entry name" value="CROSS-LINKING PROTEIN, PUTATIVE (DUF569)-RELATED"/>
    <property type="match status" value="1"/>
</dbReference>
<dbReference type="PANTHER" id="PTHR31205">
    <property type="entry name" value="ACTIN CROSS-LINKING PROTEIN (DUF569)"/>
    <property type="match status" value="1"/>
</dbReference>
<accession>A0A9N7RPP3</accession>
<dbReference type="Proteomes" id="UP001153555">
    <property type="component" value="Unassembled WGS sequence"/>
</dbReference>
<dbReference type="OrthoDB" id="2432302at2759"/>